<accession>A0A7J6HAP3</accession>
<dbReference type="AlphaFoldDB" id="A0A7J6HAP3"/>
<evidence type="ECO:0000313" key="14">
    <source>
        <dbReference type="EMBL" id="KAF4392377.1"/>
    </source>
</evidence>
<evidence type="ECO:0000256" key="2">
    <source>
        <dbReference type="ARBA" id="ARBA00007843"/>
    </source>
</evidence>
<name>A0A7J6HAP3_CANSA</name>
<proteinExistence type="inferred from homology"/>
<evidence type="ECO:0000256" key="4">
    <source>
        <dbReference type="ARBA" id="ARBA00022622"/>
    </source>
</evidence>
<dbReference type="SMART" id="SM00554">
    <property type="entry name" value="FAS1"/>
    <property type="match status" value="1"/>
</dbReference>
<comment type="subcellular location">
    <subcellularLocation>
        <location evidence="1">Cell membrane</location>
        <topology evidence="1">Lipid-anchor</topology>
        <topology evidence="1">GPI-anchor</topology>
    </subcellularLocation>
</comment>
<evidence type="ECO:0000256" key="9">
    <source>
        <dbReference type="ARBA" id="ARBA00024686"/>
    </source>
</evidence>
<evidence type="ECO:0000313" key="13">
    <source>
        <dbReference type="EMBL" id="KAF4354665.1"/>
    </source>
</evidence>
<evidence type="ECO:0000256" key="8">
    <source>
        <dbReference type="ARBA" id="ARBA00023180"/>
    </source>
</evidence>
<dbReference type="GO" id="GO:0009834">
    <property type="term" value="P:plant-type secondary cell wall biogenesis"/>
    <property type="evidence" value="ECO:0007669"/>
    <property type="project" value="TreeGrafter"/>
</dbReference>
<keyword evidence="4" id="KW-0449">Lipoprotein</keyword>
<evidence type="ECO:0000256" key="5">
    <source>
        <dbReference type="ARBA" id="ARBA00022729"/>
    </source>
</evidence>
<evidence type="ECO:0000259" key="12">
    <source>
        <dbReference type="PROSITE" id="PS50213"/>
    </source>
</evidence>
<feature type="chain" id="PRO_5033593782" description="FAS1 domain-containing protein" evidence="11">
    <location>
        <begin position="28"/>
        <end position="254"/>
    </location>
</feature>
<keyword evidence="5 11" id="KW-0732">Signal</keyword>
<evidence type="ECO:0000256" key="11">
    <source>
        <dbReference type="SAM" id="SignalP"/>
    </source>
</evidence>
<dbReference type="InterPro" id="IPR045003">
    <property type="entry name" value="FLA_A"/>
</dbReference>
<dbReference type="SUPFAM" id="SSF82153">
    <property type="entry name" value="FAS1 domain"/>
    <property type="match status" value="1"/>
</dbReference>
<evidence type="ECO:0000313" key="16">
    <source>
        <dbReference type="Proteomes" id="UP000583929"/>
    </source>
</evidence>
<dbReference type="EMBL" id="JAATIQ010000053">
    <property type="protein sequence ID" value="KAF4392377.1"/>
    <property type="molecule type" value="Genomic_DNA"/>
</dbReference>
<feature type="signal peptide" evidence="11">
    <location>
        <begin position="1"/>
        <end position="27"/>
    </location>
</feature>
<evidence type="ECO:0000256" key="3">
    <source>
        <dbReference type="ARBA" id="ARBA00022475"/>
    </source>
</evidence>
<dbReference type="InterPro" id="IPR036378">
    <property type="entry name" value="FAS1_dom_sf"/>
</dbReference>
<comment type="function">
    <text evidence="9">May be a cell surface adhesion protein.</text>
</comment>
<evidence type="ECO:0000256" key="1">
    <source>
        <dbReference type="ARBA" id="ARBA00004609"/>
    </source>
</evidence>
<evidence type="ECO:0000256" key="10">
    <source>
        <dbReference type="SAM" id="MobiDB-lite"/>
    </source>
</evidence>
<dbReference type="Proteomes" id="UP000525078">
    <property type="component" value="Unassembled WGS sequence"/>
</dbReference>
<dbReference type="GO" id="GO:0005886">
    <property type="term" value="C:plasma membrane"/>
    <property type="evidence" value="ECO:0007669"/>
    <property type="project" value="UniProtKB-SubCell"/>
</dbReference>
<sequence length="254" mass="26758">MNTSKMLINTPSLVLILLLIFITKSSAQTAAPALPPGPPPSTDIYKILTKAGQFTVLIRLLKSTQVGNQINNQLGSTNSELTMFAPSDSAFSNLKTGTLNGLTDQQKVQLLQFHLVPSFISITNFQTMSNPVQTQASDTYEYPLNITTSGSQVNITTGIVNTTISGTVYSDNQLAVYQVDKVLQPLGIFAPRPLPPAPAPAPPKASKKKATDADTTGPATSDDSSDAIGGSNGGLGKVVLSLSMSMFVAAIFKL</sequence>
<dbReference type="PANTHER" id="PTHR32077:SF65">
    <property type="entry name" value="FASCICLIN-LIKE ARABINOGALACTAN PROTEIN 11"/>
    <property type="match status" value="1"/>
</dbReference>
<keyword evidence="6" id="KW-0654">Proteoglycan</keyword>
<feature type="domain" description="FAS1" evidence="12">
    <location>
        <begin position="41"/>
        <end position="183"/>
    </location>
</feature>
<dbReference type="Pfam" id="PF02469">
    <property type="entry name" value="Fasciclin"/>
    <property type="match status" value="1"/>
</dbReference>
<dbReference type="Gene3D" id="2.30.180.10">
    <property type="entry name" value="FAS1 domain"/>
    <property type="match status" value="1"/>
</dbReference>
<organism evidence="14 16">
    <name type="scientific">Cannabis sativa</name>
    <name type="common">Hemp</name>
    <name type="synonym">Marijuana</name>
    <dbReference type="NCBI Taxonomy" id="3483"/>
    <lineage>
        <taxon>Eukaryota</taxon>
        <taxon>Viridiplantae</taxon>
        <taxon>Streptophyta</taxon>
        <taxon>Embryophyta</taxon>
        <taxon>Tracheophyta</taxon>
        <taxon>Spermatophyta</taxon>
        <taxon>Magnoliopsida</taxon>
        <taxon>eudicotyledons</taxon>
        <taxon>Gunneridae</taxon>
        <taxon>Pentapetalae</taxon>
        <taxon>rosids</taxon>
        <taxon>fabids</taxon>
        <taxon>Rosales</taxon>
        <taxon>Cannabaceae</taxon>
        <taxon>Cannabis</taxon>
    </lineage>
</organism>
<feature type="compositionally biased region" description="Pro residues" evidence="10">
    <location>
        <begin position="193"/>
        <end position="203"/>
    </location>
</feature>
<feature type="compositionally biased region" description="Low complexity" evidence="10">
    <location>
        <begin position="213"/>
        <end position="222"/>
    </location>
</feature>
<evidence type="ECO:0000256" key="7">
    <source>
        <dbReference type="ARBA" id="ARBA00023136"/>
    </source>
</evidence>
<dbReference type="Proteomes" id="UP000583929">
    <property type="component" value="Unassembled WGS sequence"/>
</dbReference>
<dbReference type="PROSITE" id="PS50213">
    <property type="entry name" value="FAS1"/>
    <property type="match status" value="1"/>
</dbReference>
<dbReference type="PANTHER" id="PTHR32077">
    <property type="entry name" value="FASCICLIN-LIKE ARABINOGALACTAN PROTEIN"/>
    <property type="match status" value="1"/>
</dbReference>
<comment type="caution">
    <text evidence="14">The sequence shown here is derived from an EMBL/GenBank/DDBJ whole genome shotgun (WGS) entry which is preliminary data.</text>
</comment>
<reference evidence="15 16" key="1">
    <citation type="journal article" date="2020" name="bioRxiv">
        <title>Sequence and annotation of 42 cannabis genomes reveals extensive copy number variation in cannabinoid synthesis and pathogen resistance genes.</title>
        <authorList>
            <person name="Mckernan K.J."/>
            <person name="Helbert Y."/>
            <person name="Kane L.T."/>
            <person name="Ebling H."/>
            <person name="Zhang L."/>
            <person name="Liu B."/>
            <person name="Eaton Z."/>
            <person name="Mclaughlin S."/>
            <person name="Kingan S."/>
            <person name="Baybayan P."/>
            <person name="Concepcion G."/>
            <person name="Jordan M."/>
            <person name="Riva A."/>
            <person name="Barbazuk W."/>
            <person name="Harkins T."/>
        </authorList>
    </citation>
    <scope>NUCLEOTIDE SEQUENCE [LARGE SCALE GENOMIC DNA]</scope>
    <source>
        <strain evidence="15 16">cv. Jamaican Lion 4</strain>
        <strain evidence="14">Father</strain>
        <strain evidence="13">Mother</strain>
        <tissue evidence="14">Leaf</tissue>
    </source>
</reference>
<keyword evidence="8" id="KW-0325">Glycoprotein</keyword>
<protein>
    <recommendedName>
        <fullName evidence="12">FAS1 domain-containing protein</fullName>
    </recommendedName>
</protein>
<keyword evidence="3" id="KW-1003">Cell membrane</keyword>
<comment type="similarity">
    <text evidence="2">Belongs to the fasciclin-like AGP family.</text>
</comment>
<evidence type="ECO:0000313" key="15">
    <source>
        <dbReference type="Proteomes" id="UP000525078"/>
    </source>
</evidence>
<keyword evidence="4" id="KW-0336">GPI-anchor</keyword>
<dbReference type="InterPro" id="IPR000782">
    <property type="entry name" value="FAS1_domain"/>
</dbReference>
<dbReference type="FunFam" id="2.30.180.10:FF:000006">
    <property type="entry name" value="Fasciclin-like arabinogalactan protein 11"/>
    <property type="match status" value="1"/>
</dbReference>
<gene>
    <name evidence="13" type="ORF">F8388_009656</name>
    <name evidence="14" type="ORF">G4B88_005336</name>
</gene>
<dbReference type="GO" id="GO:0098552">
    <property type="term" value="C:side of membrane"/>
    <property type="evidence" value="ECO:0007669"/>
    <property type="project" value="UniProtKB-KW"/>
</dbReference>
<dbReference type="EMBL" id="JAATIP010000278">
    <property type="protein sequence ID" value="KAF4354665.1"/>
    <property type="molecule type" value="Genomic_DNA"/>
</dbReference>
<evidence type="ECO:0000256" key="6">
    <source>
        <dbReference type="ARBA" id="ARBA00022974"/>
    </source>
</evidence>
<feature type="region of interest" description="Disordered" evidence="10">
    <location>
        <begin position="193"/>
        <end position="228"/>
    </location>
</feature>
<keyword evidence="7" id="KW-0472">Membrane</keyword>
<keyword evidence="16" id="KW-1185">Reference proteome</keyword>